<protein>
    <submittedName>
        <fullName evidence="4">Methyltransferase</fullName>
    </submittedName>
</protein>
<keyword evidence="2 4" id="KW-0808">Transferase</keyword>
<dbReference type="GO" id="GO:0008168">
    <property type="term" value="F:methyltransferase activity"/>
    <property type="evidence" value="ECO:0007669"/>
    <property type="project" value="UniProtKB-KW"/>
</dbReference>
<evidence type="ECO:0000256" key="2">
    <source>
        <dbReference type="ARBA" id="ARBA00022679"/>
    </source>
</evidence>
<dbReference type="PANTHER" id="PTHR43397:SF1">
    <property type="entry name" value="ERGOTHIONEINE BIOSYNTHESIS PROTEIN 1"/>
    <property type="match status" value="1"/>
</dbReference>
<evidence type="ECO:0000256" key="1">
    <source>
        <dbReference type="ARBA" id="ARBA00022603"/>
    </source>
</evidence>
<dbReference type="AlphaFoldDB" id="A0A037ZI65"/>
<dbReference type="InterPro" id="IPR029063">
    <property type="entry name" value="SAM-dependent_MTases_sf"/>
</dbReference>
<dbReference type="RefSeq" id="WP_035258939.1">
    <property type="nucleotide sequence ID" value="NZ_JFKE01000004.1"/>
</dbReference>
<feature type="domain" description="Histidine-specific methyltransferase SAM-dependent" evidence="3">
    <location>
        <begin position="13"/>
        <end position="309"/>
    </location>
</feature>
<sequence>MDKSVVDNDELLQSALQGLGLPQKRLDSKWFYDHRGSELFEEITQLPEYYPTRTETAILREHVGALAKYVPQDGALFELGSGASVKTRILLDDFDHIAAYLPSDISAEFLGGVARDLVRDYPDLDVVPVVADFMGAMALPAQYADMPKAVFFPGSTIGNLEAEGAVELLSRVRMMPGVRAFILGADLVKDTGELIAAYDDAQGVTAAFNLNVLRRLNAECGADFDLTAFAHEARWNQAHSRIEMHLVSRLEQTVVMGGEAIRFAAGESIHTENSHKYTQDRLAAMAARGGWRLVEFITDRQARFSVSVLIPV</sequence>
<accession>A0A037ZI65</accession>
<evidence type="ECO:0000313" key="4">
    <source>
        <dbReference type="EMBL" id="KAJ55247.1"/>
    </source>
</evidence>
<dbReference type="InterPro" id="IPR051128">
    <property type="entry name" value="EgtD_Methyltrsf_superfamily"/>
</dbReference>
<reference evidence="4 5" key="1">
    <citation type="submission" date="2014-03" db="EMBL/GenBank/DDBJ databases">
        <title>Draft Genome Sequence of Actibacterium mucosum KCTC 23349, a Marine Alphaproteobacterium with Complex Ionic Requirements Isolated from Mediterranean Seawater at Malvarrosa Beach, Valencia, Spain.</title>
        <authorList>
            <person name="Arahal D.R."/>
            <person name="Shao Z."/>
            <person name="Lai Q."/>
            <person name="Pujalte M.J."/>
        </authorList>
    </citation>
    <scope>NUCLEOTIDE SEQUENCE [LARGE SCALE GENOMIC DNA]</scope>
    <source>
        <strain evidence="4 5">KCTC 23349</strain>
    </source>
</reference>
<dbReference type="NCBIfam" id="TIGR03438">
    <property type="entry name" value="egtD_ergothio"/>
    <property type="match status" value="1"/>
</dbReference>
<dbReference type="PANTHER" id="PTHR43397">
    <property type="entry name" value="ERGOTHIONEINE BIOSYNTHESIS PROTEIN 1"/>
    <property type="match status" value="1"/>
</dbReference>
<comment type="caution">
    <text evidence="4">The sequence shown here is derived from an EMBL/GenBank/DDBJ whole genome shotgun (WGS) entry which is preliminary data.</text>
</comment>
<dbReference type="Pfam" id="PF10017">
    <property type="entry name" value="Methyltransf_33"/>
    <property type="match status" value="1"/>
</dbReference>
<keyword evidence="1 4" id="KW-0489">Methyltransferase</keyword>
<keyword evidence="5" id="KW-1185">Reference proteome</keyword>
<dbReference type="InterPro" id="IPR019257">
    <property type="entry name" value="MeTrfase_dom"/>
</dbReference>
<dbReference type="Gene3D" id="3.40.50.150">
    <property type="entry name" value="Vaccinia Virus protein VP39"/>
    <property type="match status" value="1"/>
</dbReference>
<dbReference type="STRING" id="1454373.ACMU_11140"/>
<organism evidence="4 5">
    <name type="scientific">Actibacterium mucosum KCTC 23349</name>
    <dbReference type="NCBI Taxonomy" id="1454373"/>
    <lineage>
        <taxon>Bacteria</taxon>
        <taxon>Pseudomonadati</taxon>
        <taxon>Pseudomonadota</taxon>
        <taxon>Alphaproteobacteria</taxon>
        <taxon>Rhodobacterales</taxon>
        <taxon>Roseobacteraceae</taxon>
        <taxon>Actibacterium</taxon>
    </lineage>
</organism>
<dbReference type="InterPro" id="IPR035094">
    <property type="entry name" value="EgtD"/>
</dbReference>
<dbReference type="GO" id="GO:0032259">
    <property type="term" value="P:methylation"/>
    <property type="evidence" value="ECO:0007669"/>
    <property type="project" value="UniProtKB-KW"/>
</dbReference>
<evidence type="ECO:0000313" key="5">
    <source>
        <dbReference type="Proteomes" id="UP000026249"/>
    </source>
</evidence>
<dbReference type="PIRSF" id="PIRSF018005">
    <property type="entry name" value="UCP018005"/>
    <property type="match status" value="1"/>
</dbReference>
<dbReference type="Proteomes" id="UP000026249">
    <property type="component" value="Unassembled WGS sequence"/>
</dbReference>
<dbReference type="InterPro" id="IPR017804">
    <property type="entry name" value="MeTrfase_EgtD-like"/>
</dbReference>
<gene>
    <name evidence="4" type="ORF">ACMU_11140</name>
</gene>
<evidence type="ECO:0000259" key="3">
    <source>
        <dbReference type="Pfam" id="PF10017"/>
    </source>
</evidence>
<dbReference type="EMBL" id="JFKE01000004">
    <property type="protein sequence ID" value="KAJ55247.1"/>
    <property type="molecule type" value="Genomic_DNA"/>
</dbReference>
<dbReference type="OrthoDB" id="5289726at2"/>
<proteinExistence type="predicted"/>
<name>A0A037ZI65_9RHOB</name>